<keyword evidence="4" id="KW-1185">Reference proteome</keyword>
<dbReference type="Proteomes" id="UP001153712">
    <property type="component" value="Chromosome 1"/>
</dbReference>
<reference evidence="3" key="1">
    <citation type="submission" date="2022-01" db="EMBL/GenBank/DDBJ databases">
        <authorList>
            <person name="King R."/>
        </authorList>
    </citation>
    <scope>NUCLEOTIDE SEQUENCE</scope>
</reference>
<dbReference type="OrthoDB" id="8902093at2759"/>
<evidence type="ECO:0000256" key="1">
    <source>
        <dbReference type="SAM" id="MobiDB-lite"/>
    </source>
</evidence>
<evidence type="ECO:0000313" key="4">
    <source>
        <dbReference type="Proteomes" id="UP001153712"/>
    </source>
</evidence>
<feature type="region of interest" description="Disordered" evidence="1">
    <location>
        <begin position="261"/>
        <end position="280"/>
    </location>
</feature>
<proteinExistence type="predicted"/>
<feature type="domain" description="Myb/SANT-like DNA-binding" evidence="2">
    <location>
        <begin position="81"/>
        <end position="132"/>
    </location>
</feature>
<evidence type="ECO:0000313" key="3">
    <source>
        <dbReference type="EMBL" id="CAG9854673.1"/>
    </source>
</evidence>
<evidence type="ECO:0000259" key="2">
    <source>
        <dbReference type="Pfam" id="PF13837"/>
    </source>
</evidence>
<dbReference type="InterPro" id="IPR044822">
    <property type="entry name" value="Myb_DNA-bind_4"/>
</dbReference>
<organism evidence="3 4">
    <name type="scientific">Phyllotreta striolata</name>
    <name type="common">Striped flea beetle</name>
    <name type="synonym">Crioceris striolata</name>
    <dbReference type="NCBI Taxonomy" id="444603"/>
    <lineage>
        <taxon>Eukaryota</taxon>
        <taxon>Metazoa</taxon>
        <taxon>Ecdysozoa</taxon>
        <taxon>Arthropoda</taxon>
        <taxon>Hexapoda</taxon>
        <taxon>Insecta</taxon>
        <taxon>Pterygota</taxon>
        <taxon>Neoptera</taxon>
        <taxon>Endopterygota</taxon>
        <taxon>Coleoptera</taxon>
        <taxon>Polyphaga</taxon>
        <taxon>Cucujiformia</taxon>
        <taxon>Chrysomeloidea</taxon>
        <taxon>Chrysomelidae</taxon>
        <taxon>Galerucinae</taxon>
        <taxon>Alticini</taxon>
        <taxon>Phyllotreta</taxon>
    </lineage>
</organism>
<feature type="domain" description="Myb/SANT-like DNA-binding" evidence="2">
    <location>
        <begin position="164"/>
        <end position="240"/>
    </location>
</feature>
<dbReference type="EMBL" id="OU900094">
    <property type="protein sequence ID" value="CAG9854673.1"/>
    <property type="molecule type" value="Genomic_DNA"/>
</dbReference>
<gene>
    <name evidence="3" type="ORF">PHYEVI_LOCUS1133</name>
</gene>
<dbReference type="AlphaFoldDB" id="A0A9N9TF84"/>
<sequence length="343" mass="40136">MESQESVVSVTVPSSVQELYASKCTKCNRPFVGASANQLENEVLEIVHSSTEFRVGRLEVNHLRIIKPIFNRDFPIGRLVFEELKESGAPEYISIAKIKKKWMNLMTRYRQIKNTTLNPETITWPYFEQMDRAFGKETESDLNGKFVDSSLNQSIINEERQSFMKKLIELRYRHRHLFTGRKYTARDGWMIIQSLLQCQGKYSIDQLSKCWQNLVQRYKQLARGESSQNITWPYFEYMHKWFQDNKLQDAKLEMDVGEIIESENKDDEKDEADVGETRNGSMEFQTKHNLSLDRIKIQLLTEIKAQQEKYHSVVMESLKNVTSQISSLKHNLSSIPVDDKDVE</sequence>
<protein>
    <recommendedName>
        <fullName evidence="2">Myb/SANT-like DNA-binding domain-containing protein</fullName>
    </recommendedName>
</protein>
<dbReference type="Pfam" id="PF13837">
    <property type="entry name" value="Myb_DNA-bind_4"/>
    <property type="match status" value="2"/>
</dbReference>
<name>A0A9N9TF84_PHYSR</name>
<accession>A0A9N9TF84</accession>